<dbReference type="Proteomes" id="UP001054889">
    <property type="component" value="Unassembled WGS sequence"/>
</dbReference>
<feature type="region of interest" description="Disordered" evidence="1">
    <location>
        <begin position="130"/>
        <end position="158"/>
    </location>
</feature>
<sequence length="158" mass="17163">MRHACTPGCKGSSNSRRWSACRRAFGSSPPTRSSSPATSPGRPPTPASPRQPFATSICTSSTHGTSHEIITTSRSAATSSVRRAASTPPECAPAGRRKVGTGSRRGRTRPCTAAPVVFRRDEEDAGVLWRQGSQWEKDRMGHARVRPRRERPPQRSTE</sequence>
<feature type="compositionally biased region" description="Low complexity" evidence="1">
    <location>
        <begin position="26"/>
        <end position="40"/>
    </location>
</feature>
<dbReference type="EMBL" id="BQKI01000010">
    <property type="protein sequence ID" value="GJN03594.1"/>
    <property type="molecule type" value="Genomic_DNA"/>
</dbReference>
<name>A0AAV5CYY9_ELECO</name>
<evidence type="ECO:0000313" key="2">
    <source>
        <dbReference type="EMBL" id="GJN03594.1"/>
    </source>
</evidence>
<keyword evidence="3" id="KW-1185">Reference proteome</keyword>
<proteinExistence type="predicted"/>
<accession>A0AAV5CYY9</accession>
<feature type="region of interest" description="Disordered" evidence="1">
    <location>
        <begin position="1"/>
        <end position="113"/>
    </location>
</feature>
<feature type="compositionally biased region" description="Polar residues" evidence="1">
    <location>
        <begin position="53"/>
        <end position="70"/>
    </location>
</feature>
<feature type="compositionally biased region" description="Basic residues" evidence="1">
    <location>
        <begin position="95"/>
        <end position="108"/>
    </location>
</feature>
<protein>
    <submittedName>
        <fullName evidence="2">Uncharacterized protein</fullName>
    </submittedName>
</protein>
<evidence type="ECO:0000256" key="1">
    <source>
        <dbReference type="SAM" id="MobiDB-lite"/>
    </source>
</evidence>
<reference evidence="2" key="2">
    <citation type="submission" date="2021-12" db="EMBL/GenBank/DDBJ databases">
        <title>Resequencing data analysis of finger millet.</title>
        <authorList>
            <person name="Hatakeyama M."/>
            <person name="Aluri S."/>
            <person name="Balachadran M.T."/>
            <person name="Sivarajan S.R."/>
            <person name="Poveda L."/>
            <person name="Shimizu-Inatsugi R."/>
            <person name="Schlapbach R."/>
            <person name="Sreeman S.M."/>
            <person name="Shimizu K.K."/>
        </authorList>
    </citation>
    <scope>NUCLEOTIDE SEQUENCE</scope>
</reference>
<comment type="caution">
    <text evidence="2">The sequence shown here is derived from an EMBL/GenBank/DDBJ whole genome shotgun (WGS) entry which is preliminary data.</text>
</comment>
<gene>
    <name evidence="2" type="primary">ga21057</name>
    <name evidence="2" type="ORF">PR202_ga21057</name>
</gene>
<organism evidence="2 3">
    <name type="scientific">Eleusine coracana subsp. coracana</name>
    <dbReference type="NCBI Taxonomy" id="191504"/>
    <lineage>
        <taxon>Eukaryota</taxon>
        <taxon>Viridiplantae</taxon>
        <taxon>Streptophyta</taxon>
        <taxon>Embryophyta</taxon>
        <taxon>Tracheophyta</taxon>
        <taxon>Spermatophyta</taxon>
        <taxon>Magnoliopsida</taxon>
        <taxon>Liliopsida</taxon>
        <taxon>Poales</taxon>
        <taxon>Poaceae</taxon>
        <taxon>PACMAD clade</taxon>
        <taxon>Chloridoideae</taxon>
        <taxon>Cynodonteae</taxon>
        <taxon>Eleusininae</taxon>
        <taxon>Eleusine</taxon>
    </lineage>
</organism>
<evidence type="ECO:0000313" key="3">
    <source>
        <dbReference type="Proteomes" id="UP001054889"/>
    </source>
</evidence>
<reference evidence="2" key="1">
    <citation type="journal article" date="2018" name="DNA Res.">
        <title>Multiple hybrid de novo genome assembly of finger millet, an orphan allotetraploid crop.</title>
        <authorList>
            <person name="Hatakeyama M."/>
            <person name="Aluri S."/>
            <person name="Balachadran M.T."/>
            <person name="Sivarajan S.R."/>
            <person name="Patrignani A."/>
            <person name="Gruter S."/>
            <person name="Poveda L."/>
            <person name="Shimizu-Inatsugi R."/>
            <person name="Baeten J."/>
            <person name="Francoijs K.J."/>
            <person name="Nataraja K.N."/>
            <person name="Reddy Y.A.N."/>
            <person name="Phadnis S."/>
            <person name="Ravikumar R.L."/>
            <person name="Schlapbach R."/>
            <person name="Sreeman S.M."/>
            <person name="Shimizu K.K."/>
        </authorList>
    </citation>
    <scope>NUCLEOTIDE SEQUENCE</scope>
</reference>
<dbReference type="AlphaFoldDB" id="A0AAV5CYY9"/>
<feature type="compositionally biased region" description="Low complexity" evidence="1">
    <location>
        <begin position="71"/>
        <end position="87"/>
    </location>
</feature>